<evidence type="ECO:0000256" key="4">
    <source>
        <dbReference type="ARBA" id="ARBA00022980"/>
    </source>
</evidence>
<evidence type="ECO:0000256" key="2">
    <source>
        <dbReference type="ARBA" id="ARBA00022737"/>
    </source>
</evidence>
<reference evidence="10" key="1">
    <citation type="submission" date="2018-06" db="EMBL/GenBank/DDBJ databases">
        <authorList>
            <person name="Zhirakovskaya E."/>
        </authorList>
    </citation>
    <scope>NUCLEOTIDE SEQUENCE</scope>
</reference>
<dbReference type="GO" id="GO:0003735">
    <property type="term" value="F:structural constituent of ribosome"/>
    <property type="evidence" value="ECO:0007669"/>
    <property type="project" value="InterPro"/>
</dbReference>
<dbReference type="CDD" id="cd05687">
    <property type="entry name" value="S1_RPS1_repeat_ec1_hs1"/>
    <property type="match status" value="1"/>
</dbReference>
<evidence type="ECO:0000313" key="10">
    <source>
        <dbReference type="EMBL" id="VAX14961.1"/>
    </source>
</evidence>
<dbReference type="InterPro" id="IPR000110">
    <property type="entry name" value="Ribosomal_bS1"/>
</dbReference>
<dbReference type="NCBIfam" id="TIGR00717">
    <property type="entry name" value="rpsA"/>
    <property type="match status" value="1"/>
</dbReference>
<dbReference type="EMBL" id="UOGD01000003">
    <property type="protein sequence ID" value="VAX14961.1"/>
    <property type="molecule type" value="Genomic_DNA"/>
</dbReference>
<accession>A0A3B1BK98</accession>
<feature type="compositionally biased region" description="Basic and acidic residues" evidence="8">
    <location>
        <begin position="765"/>
        <end position="784"/>
    </location>
</feature>
<dbReference type="NCBIfam" id="NF004953">
    <property type="entry name" value="PRK06299.1-3"/>
    <property type="match status" value="1"/>
</dbReference>
<feature type="region of interest" description="Disordered" evidence="8">
    <location>
        <begin position="606"/>
        <end position="784"/>
    </location>
</feature>
<feature type="compositionally biased region" description="Basic and acidic residues" evidence="8">
    <location>
        <begin position="685"/>
        <end position="711"/>
    </location>
</feature>
<evidence type="ECO:0000256" key="3">
    <source>
        <dbReference type="ARBA" id="ARBA00022884"/>
    </source>
</evidence>
<sequence length="784" mass="88437">MSELENENVEQVTEQTKKVEVSGKSKFMNPEEYSENELIELEKLYENSFQDIVEGEITKGRIVSISDDHVVLDVGFKSDGSIPKNEFSPDDDLKIGNEVDIVIESVEDEEGNLVLSKKRADFLKIWDRIMNAYETEEVLQGKILKRIKGGMVVDILGLEAFLPGSQIDIRPVRDFDAFVGQTMDFRIVKVNVPTENVVVSHKVLIEETISDQRKEILEGLEKGQILEGIVKAITDFGVFVDLGGVDGLIHITDLSWGRINHPSEVVQLDENIKVVVTDFDTEKKRISLSLKQLLEHPWENIEKKYHIGDKVSGRVVSLTDYGAFIEIEKGIEGLIHISEMSWTQHINHPSQFVSMGQVVEAIILSLDKSEKKISLGMKQLTPDPWEELMKKYPVGSKHSGIARNLTNFGVFVELEPGIDGLVHISDLSWTKKIRHPGEVVKKGEQLDVVVLAIDTDQRKISLGHKQIEENPWDTFEREYPVGKIIESKVVRIIEKGLIAELPLGVDGFIPGTLLSTSKIKNFSYCFPVGSELSVMIIEFDKENKKIVLSALAALKDKSEEEIAEYIKVHKLEKVSVEDIQNADVGNFDSSDFKIFEEQIGKSKRAVKEAPKEKAKATEEKTEEKVVEKTEAVEAEEKVESTETSEEPVETETSEEVKVEETEEVTETEVKVEETEEVAETEEKVEEAKEVAETEEKVEEAKEVAETEVKVEETEEVAETEVKVEEAEEVAETEVKVEEAEEVTETEVKVEETEEVAETEKEVEETESKSDDEKEEKSSEDEKDK</sequence>
<feature type="domain" description="S1 motif" evidence="9">
    <location>
        <begin position="395"/>
        <end position="465"/>
    </location>
</feature>
<dbReference type="InterPro" id="IPR003029">
    <property type="entry name" value="S1_domain"/>
</dbReference>
<proteinExistence type="inferred from homology"/>
<evidence type="ECO:0000256" key="8">
    <source>
        <dbReference type="SAM" id="MobiDB-lite"/>
    </source>
</evidence>
<dbReference type="PANTHER" id="PTHR10724:SF7">
    <property type="entry name" value="SMALL RIBOSOMAL SUBUNIT PROTEIN BS1C"/>
    <property type="match status" value="1"/>
</dbReference>
<feature type="domain" description="S1 motif" evidence="9">
    <location>
        <begin position="308"/>
        <end position="378"/>
    </location>
</feature>
<gene>
    <name evidence="10" type="ORF">MNBD_IGNAVI01-1898</name>
</gene>
<name>A0A3B1BK98_9ZZZZ</name>
<dbReference type="FunFam" id="2.40.50.140:FF:000110">
    <property type="entry name" value="30S ribosomal protein S1"/>
    <property type="match status" value="1"/>
</dbReference>
<dbReference type="InterPro" id="IPR035104">
    <property type="entry name" value="Ribosomal_protein_S1-like"/>
</dbReference>
<evidence type="ECO:0000256" key="1">
    <source>
        <dbReference type="ARBA" id="ARBA00006767"/>
    </source>
</evidence>
<dbReference type="InterPro" id="IPR012340">
    <property type="entry name" value="NA-bd_OB-fold"/>
</dbReference>
<feature type="compositionally biased region" description="Acidic residues" evidence="8">
    <location>
        <begin position="673"/>
        <end position="684"/>
    </location>
</feature>
<dbReference type="GO" id="GO:0003729">
    <property type="term" value="F:mRNA binding"/>
    <property type="evidence" value="ECO:0007669"/>
    <property type="project" value="TreeGrafter"/>
</dbReference>
<dbReference type="CDD" id="cd05688">
    <property type="entry name" value="S1_RPS1_repeat_ec3"/>
    <property type="match status" value="2"/>
</dbReference>
<feature type="domain" description="S1 motif" evidence="9">
    <location>
        <begin position="482"/>
        <end position="551"/>
    </location>
</feature>
<keyword evidence="2" id="KW-0677">Repeat</keyword>
<dbReference type="CDD" id="cd04465">
    <property type="entry name" value="S1_RPS1_repeat_ec2_hs2"/>
    <property type="match status" value="1"/>
</dbReference>
<dbReference type="PROSITE" id="PS50126">
    <property type="entry name" value="S1"/>
    <property type="match status" value="6"/>
</dbReference>
<dbReference type="PRINTS" id="PR00681">
    <property type="entry name" value="RIBOSOMALS1"/>
</dbReference>
<dbReference type="GO" id="GO:0022627">
    <property type="term" value="C:cytosolic small ribosomal subunit"/>
    <property type="evidence" value="ECO:0007669"/>
    <property type="project" value="TreeGrafter"/>
</dbReference>
<feature type="compositionally biased region" description="Acidic residues" evidence="8">
    <location>
        <begin position="642"/>
        <end position="653"/>
    </location>
</feature>
<evidence type="ECO:0000256" key="6">
    <source>
        <dbReference type="ARBA" id="ARBA00035293"/>
    </source>
</evidence>
<protein>
    <recommendedName>
        <fullName evidence="6">Small ribosomal subunit protein bS1</fullName>
    </recommendedName>
    <alternativeName>
        <fullName evidence="7">30S ribosomal protein S1</fullName>
    </alternativeName>
</protein>
<feature type="domain" description="S1 motif" evidence="9">
    <location>
        <begin position="136"/>
        <end position="202"/>
    </location>
</feature>
<evidence type="ECO:0000256" key="7">
    <source>
        <dbReference type="ARBA" id="ARBA00035517"/>
    </source>
</evidence>
<feature type="domain" description="S1 motif" evidence="9">
    <location>
        <begin position="55"/>
        <end position="118"/>
    </location>
</feature>
<keyword evidence="4 10" id="KW-0689">Ribosomal protein</keyword>
<feature type="compositionally biased region" description="Basic and acidic residues" evidence="8">
    <location>
        <begin position="606"/>
        <end position="640"/>
    </location>
</feature>
<dbReference type="SUPFAM" id="SSF50249">
    <property type="entry name" value="Nucleic acid-binding proteins"/>
    <property type="match status" value="6"/>
</dbReference>
<feature type="region of interest" description="Disordered" evidence="8">
    <location>
        <begin position="1"/>
        <end position="23"/>
    </location>
</feature>
<dbReference type="SMART" id="SM00316">
    <property type="entry name" value="S1"/>
    <property type="match status" value="6"/>
</dbReference>
<dbReference type="GO" id="GO:0006412">
    <property type="term" value="P:translation"/>
    <property type="evidence" value="ECO:0007669"/>
    <property type="project" value="InterPro"/>
</dbReference>
<feature type="domain" description="S1 motif" evidence="9">
    <location>
        <begin position="223"/>
        <end position="291"/>
    </location>
</feature>
<feature type="compositionally biased region" description="Acidic residues" evidence="8">
    <location>
        <begin position="751"/>
        <end position="764"/>
    </location>
</feature>
<dbReference type="FunFam" id="2.40.50.140:FF:000011">
    <property type="entry name" value="30S ribosomal protein S1"/>
    <property type="match status" value="2"/>
</dbReference>
<keyword evidence="5" id="KW-0687">Ribonucleoprotein</keyword>
<dbReference type="AlphaFoldDB" id="A0A3B1BK98"/>
<dbReference type="InterPro" id="IPR050437">
    <property type="entry name" value="Ribos_protein_bS1-like"/>
</dbReference>
<dbReference type="Pfam" id="PF00575">
    <property type="entry name" value="S1"/>
    <property type="match status" value="6"/>
</dbReference>
<comment type="similarity">
    <text evidence="1">Belongs to the bacterial ribosomal protein bS1 family.</text>
</comment>
<keyword evidence="3" id="KW-0694">RNA-binding</keyword>
<dbReference type="FunFam" id="2.40.50.140:FF:000051">
    <property type="entry name" value="RNA-binding transcriptional accessory protein"/>
    <property type="match status" value="1"/>
</dbReference>
<dbReference type="Gene3D" id="2.40.50.140">
    <property type="entry name" value="Nucleic acid-binding proteins"/>
    <property type="match status" value="6"/>
</dbReference>
<dbReference type="PANTHER" id="PTHR10724">
    <property type="entry name" value="30S RIBOSOMAL PROTEIN S1"/>
    <property type="match status" value="1"/>
</dbReference>
<evidence type="ECO:0000256" key="5">
    <source>
        <dbReference type="ARBA" id="ARBA00023274"/>
    </source>
</evidence>
<evidence type="ECO:0000259" key="9">
    <source>
        <dbReference type="PROSITE" id="PS50126"/>
    </source>
</evidence>
<organism evidence="10">
    <name type="scientific">hydrothermal vent metagenome</name>
    <dbReference type="NCBI Taxonomy" id="652676"/>
    <lineage>
        <taxon>unclassified sequences</taxon>
        <taxon>metagenomes</taxon>
        <taxon>ecological metagenomes</taxon>
    </lineage>
</organism>